<keyword evidence="6 11" id="KW-0969">Cilium</keyword>
<dbReference type="PANTHER" id="PTHR19960:SF25">
    <property type="entry name" value="TEKTIN-1"/>
    <property type="match status" value="1"/>
</dbReference>
<keyword evidence="8 11" id="KW-0966">Cell projection</keyword>
<evidence type="ECO:0000313" key="13">
    <source>
        <dbReference type="Ensembl" id="ENSTNIP00000002676.1"/>
    </source>
</evidence>
<name>H3C357_TETNG</name>
<dbReference type="GO" id="GO:0060294">
    <property type="term" value="P:cilium movement involved in cell motility"/>
    <property type="evidence" value="ECO:0007669"/>
    <property type="project" value="UniProtKB-UniRule"/>
</dbReference>
<dbReference type="OMA" id="DTELPLM"/>
<comment type="function">
    <text evidence="9">Microtubule inner protein (MIP) part of the dynein-decorated doublet microtubules (DMTs) in cilia and flagellar axoneme. Forms filamentous polymers in the walls of ciliary and flagellar microtubules.</text>
</comment>
<evidence type="ECO:0000256" key="8">
    <source>
        <dbReference type="ARBA" id="ARBA00023273"/>
    </source>
</evidence>
<dbReference type="GO" id="GO:0015630">
    <property type="term" value="C:microtubule cytoskeleton"/>
    <property type="evidence" value="ECO:0007669"/>
    <property type="project" value="UniProtKB-UniRule"/>
</dbReference>
<keyword evidence="4 11" id="KW-0282">Flagellum</keyword>
<feature type="coiled-coil region" evidence="12">
    <location>
        <begin position="209"/>
        <end position="297"/>
    </location>
</feature>
<keyword evidence="3" id="KW-0963">Cytoplasm</keyword>
<evidence type="ECO:0000256" key="2">
    <source>
        <dbReference type="ARBA" id="ARBA00007209"/>
    </source>
</evidence>
<evidence type="ECO:0000313" key="14">
    <source>
        <dbReference type="Proteomes" id="UP000007303"/>
    </source>
</evidence>
<dbReference type="InParanoid" id="H3C357"/>
<evidence type="ECO:0000256" key="3">
    <source>
        <dbReference type="ARBA" id="ARBA00022490"/>
    </source>
</evidence>
<dbReference type="GO" id="GO:0005634">
    <property type="term" value="C:nucleus"/>
    <property type="evidence" value="ECO:0007669"/>
    <property type="project" value="TreeGrafter"/>
</dbReference>
<reference evidence="14" key="1">
    <citation type="journal article" date="2004" name="Nature">
        <title>Genome duplication in the teleost fish Tetraodon nigroviridis reveals the early vertebrate proto-karyotype.</title>
        <authorList>
            <person name="Jaillon O."/>
            <person name="Aury J.-M."/>
            <person name="Brunet F."/>
            <person name="Petit J.-L."/>
            <person name="Stange-Thomann N."/>
            <person name="Mauceli E."/>
            <person name="Bouneau L."/>
            <person name="Fischer C."/>
            <person name="Ozouf-Costaz C."/>
            <person name="Bernot A."/>
            <person name="Nicaud S."/>
            <person name="Jaffe D."/>
            <person name="Fisher S."/>
            <person name="Lutfalla G."/>
            <person name="Dossat C."/>
            <person name="Segurens B."/>
            <person name="Dasilva C."/>
            <person name="Salanoubat M."/>
            <person name="Levy M."/>
            <person name="Boudet N."/>
            <person name="Castellano S."/>
            <person name="Anthouard V."/>
            <person name="Jubin C."/>
            <person name="Castelli V."/>
            <person name="Katinka M."/>
            <person name="Vacherie B."/>
            <person name="Biemont C."/>
            <person name="Skalli Z."/>
            <person name="Cattolico L."/>
            <person name="Poulain J."/>
            <person name="De Berardinis V."/>
            <person name="Cruaud C."/>
            <person name="Duprat S."/>
            <person name="Brottier P."/>
            <person name="Coutanceau J.-P."/>
            <person name="Gouzy J."/>
            <person name="Parra G."/>
            <person name="Lardier G."/>
            <person name="Chapple C."/>
            <person name="McKernan K.J."/>
            <person name="McEwan P."/>
            <person name="Bosak S."/>
            <person name="Kellis M."/>
            <person name="Volff J.-N."/>
            <person name="Guigo R."/>
            <person name="Zody M.C."/>
            <person name="Mesirov J."/>
            <person name="Lindblad-Toh K."/>
            <person name="Birren B."/>
            <person name="Nusbaum C."/>
            <person name="Kahn D."/>
            <person name="Robinson-Rechavi M."/>
            <person name="Laudet V."/>
            <person name="Schachter V."/>
            <person name="Quetier F."/>
            <person name="Saurin W."/>
            <person name="Scarpelli C."/>
            <person name="Wincker P."/>
            <person name="Lander E.S."/>
            <person name="Weissenbach J."/>
            <person name="Roest Crollius H."/>
        </authorList>
    </citation>
    <scope>NUCLEOTIDE SEQUENCE [LARGE SCALE GENOMIC DNA]</scope>
</reference>
<comment type="subcellular location">
    <subcellularLocation>
        <location evidence="11">Cytoplasm</location>
        <location evidence="11">Cytoskeleton</location>
        <location evidence="11">Cilium axoneme</location>
    </subcellularLocation>
    <subcellularLocation>
        <location evidence="1">Cytoplasm</location>
        <location evidence="1">Cytoskeleton</location>
        <location evidence="1">Flagellum axoneme</location>
    </subcellularLocation>
</comment>
<evidence type="ECO:0000256" key="12">
    <source>
        <dbReference type="SAM" id="Coils"/>
    </source>
</evidence>
<evidence type="ECO:0000256" key="10">
    <source>
        <dbReference type="ARBA" id="ARBA00046435"/>
    </source>
</evidence>
<dbReference type="STRING" id="99883.ENSTNIP00000002676"/>
<dbReference type="AlphaFoldDB" id="H3C357"/>
<keyword evidence="7" id="KW-0206">Cytoskeleton</keyword>
<dbReference type="InterPro" id="IPR048256">
    <property type="entry name" value="Tektin-like"/>
</dbReference>
<reference evidence="13" key="2">
    <citation type="submission" date="2025-08" db="UniProtKB">
        <authorList>
            <consortium name="Ensembl"/>
        </authorList>
    </citation>
    <scope>IDENTIFICATION</scope>
</reference>
<keyword evidence="14" id="KW-1185">Reference proteome</keyword>
<keyword evidence="5 12" id="KW-0175">Coiled coil</keyword>
<dbReference type="GeneTree" id="ENSGT00950000182894"/>
<organism evidence="13 14">
    <name type="scientific">Tetraodon nigroviridis</name>
    <name type="common">Spotted green pufferfish</name>
    <name type="synonym">Chelonodon nigroviridis</name>
    <dbReference type="NCBI Taxonomy" id="99883"/>
    <lineage>
        <taxon>Eukaryota</taxon>
        <taxon>Metazoa</taxon>
        <taxon>Chordata</taxon>
        <taxon>Craniata</taxon>
        <taxon>Vertebrata</taxon>
        <taxon>Euteleostomi</taxon>
        <taxon>Actinopterygii</taxon>
        <taxon>Neopterygii</taxon>
        <taxon>Teleostei</taxon>
        <taxon>Neoteleostei</taxon>
        <taxon>Acanthomorphata</taxon>
        <taxon>Eupercaria</taxon>
        <taxon>Tetraodontiformes</taxon>
        <taxon>Tetradontoidea</taxon>
        <taxon>Tetraodontidae</taxon>
        <taxon>Tetraodon</taxon>
    </lineage>
</organism>
<evidence type="ECO:0000256" key="7">
    <source>
        <dbReference type="ARBA" id="ARBA00023212"/>
    </source>
</evidence>
<dbReference type="Pfam" id="PF03148">
    <property type="entry name" value="Tektin"/>
    <property type="match status" value="1"/>
</dbReference>
<evidence type="ECO:0000256" key="9">
    <source>
        <dbReference type="ARBA" id="ARBA00045224"/>
    </source>
</evidence>
<evidence type="ECO:0000256" key="1">
    <source>
        <dbReference type="ARBA" id="ARBA00004611"/>
    </source>
</evidence>
<sequence>HSGNLKLQETELVRNQSAFLRARCQRLISETIKQCKDMHDEHKEKLERRVKQVQFLKTELEVRLEEINVETEELITLQTRVAKALETTAEPLRVTRLCLEERMKLGLDLLQDEVDLELLNEREVIGGVASALQQLAEEITEQIRLNRSAKYILEKDLKEKSEAQHVDTSCSLITPHTIKQPQLTSTHQQSLAVTPKQWEYVSDVNMAKAEEQKSNSASLKALVESLLEQMFADIQKQLQATAAAFRLKVQELKSAKSQMEEQLAKILPELSSQRMIRDDLNMAIAEVEEGLLKAQAQQTLRNQRPSKELCHDQAHAHLLSEIRKLSASITRLRKALVQSEEKERALVRCQLELQRSISFKASCLYTDEVVCGQHREALKACKF</sequence>
<comment type="similarity">
    <text evidence="2 11">Belongs to the tektin family.</text>
</comment>
<evidence type="ECO:0000256" key="6">
    <source>
        <dbReference type="ARBA" id="ARBA00023069"/>
    </source>
</evidence>
<dbReference type="Proteomes" id="UP000007303">
    <property type="component" value="Unassembled WGS sequence"/>
</dbReference>
<dbReference type="FunCoup" id="H3C357">
    <property type="interactions" value="598"/>
</dbReference>
<reference evidence="13" key="3">
    <citation type="submission" date="2025-09" db="UniProtKB">
        <authorList>
            <consortium name="Ensembl"/>
        </authorList>
    </citation>
    <scope>IDENTIFICATION</scope>
</reference>
<dbReference type="Ensembl" id="ENSTNIT00000002931.1">
    <property type="protein sequence ID" value="ENSTNIP00000002676.1"/>
    <property type="gene ID" value="ENSTNIG00000000427.1"/>
</dbReference>
<proteinExistence type="inferred from homology"/>
<dbReference type="GO" id="GO:0060271">
    <property type="term" value="P:cilium assembly"/>
    <property type="evidence" value="ECO:0007669"/>
    <property type="project" value="UniProtKB-UniRule"/>
</dbReference>
<protein>
    <recommendedName>
        <fullName evidence="11">Tektin</fullName>
    </recommendedName>
</protein>
<dbReference type="GO" id="GO:0005930">
    <property type="term" value="C:axoneme"/>
    <property type="evidence" value="ECO:0007669"/>
    <property type="project" value="UniProtKB-SubCell"/>
</dbReference>
<dbReference type="PANTHER" id="PTHR19960">
    <property type="entry name" value="TEKTIN"/>
    <property type="match status" value="1"/>
</dbReference>
<comment type="subunit">
    <text evidence="10">Microtubule inner protein component of sperm flagellar doublet microtubules.</text>
</comment>
<evidence type="ECO:0000256" key="5">
    <source>
        <dbReference type="ARBA" id="ARBA00023054"/>
    </source>
</evidence>
<dbReference type="InterPro" id="IPR000435">
    <property type="entry name" value="Tektins"/>
</dbReference>
<accession>H3C357</accession>
<evidence type="ECO:0000256" key="11">
    <source>
        <dbReference type="RuleBase" id="RU367040"/>
    </source>
</evidence>
<evidence type="ECO:0000256" key="4">
    <source>
        <dbReference type="ARBA" id="ARBA00022846"/>
    </source>
</evidence>